<reference evidence="3 4" key="1">
    <citation type="submission" date="2021-12" db="EMBL/GenBank/DDBJ databases">
        <title>Discovery of the Pendulisporaceae a myxobacterial family with distinct sporulation behavior and unique specialized metabolism.</title>
        <authorList>
            <person name="Garcia R."/>
            <person name="Popoff A."/>
            <person name="Bader C.D."/>
            <person name="Loehr J."/>
            <person name="Walesch S."/>
            <person name="Walt C."/>
            <person name="Boldt J."/>
            <person name="Bunk B."/>
            <person name="Haeckl F.J.F.P.J."/>
            <person name="Gunesch A.P."/>
            <person name="Birkelbach J."/>
            <person name="Nuebel U."/>
            <person name="Pietschmann T."/>
            <person name="Bach T."/>
            <person name="Mueller R."/>
        </authorList>
    </citation>
    <scope>NUCLEOTIDE SEQUENCE [LARGE SCALE GENOMIC DNA]</scope>
    <source>
        <strain evidence="3 4">MSr12523</strain>
    </source>
</reference>
<dbReference type="InterPro" id="IPR007349">
    <property type="entry name" value="DUF418"/>
</dbReference>
<dbReference type="Pfam" id="PF04235">
    <property type="entry name" value="DUF418"/>
    <property type="match status" value="1"/>
</dbReference>
<dbReference type="PANTHER" id="PTHR30590">
    <property type="entry name" value="INNER MEMBRANE PROTEIN"/>
    <property type="match status" value="1"/>
</dbReference>
<evidence type="ECO:0000313" key="3">
    <source>
        <dbReference type="EMBL" id="WXA99146.1"/>
    </source>
</evidence>
<gene>
    <name evidence="3" type="ORF">LZC95_20275</name>
</gene>
<sequence length="387" mass="42467">MIRGVALLGVLLMNIVDGFRLVPTYAPGVAAEEALSPAERLVDDILYIFVADKAMTMFSMLFGVGLAILLERADRQGQGVQLLLRRLLILFAFGLVHAVFLWEGDILMPYAVAGLGALFVIRLSPRLLLALALVLPAVYPLLLWRWPHLFPQGGPSASAHHRQALAVYAHGTYLEVVAFRVPNVFGVHAQFVLLRGFAQILGNFLLGIFLWRNGVLRRLESLGTWHVGLAVGGMVIGAGYAIFRVVLQPARPPSSMPIALVRLGWNMTLQLYAAGYGAALLRALQRPRARAWLIRTFAPVGRMAFSNYLAQSLLFTTAFYGYGAGLLGRVGIVGAVVLGIATYVVQVAASCLWLRRFQYGPCEWLWRALTYGWRPMVTAIRAPGRAS</sequence>
<protein>
    <submittedName>
        <fullName evidence="3">DUF418 domain-containing protein</fullName>
    </submittedName>
</protein>
<feature type="transmembrane region" description="Helical" evidence="1">
    <location>
        <begin position="45"/>
        <end position="70"/>
    </location>
</feature>
<accession>A0ABZ2KKR9</accession>
<feature type="transmembrane region" description="Helical" evidence="1">
    <location>
        <begin position="82"/>
        <end position="100"/>
    </location>
</feature>
<feature type="transmembrane region" description="Helical" evidence="1">
    <location>
        <begin position="263"/>
        <end position="284"/>
    </location>
</feature>
<feature type="transmembrane region" description="Helical" evidence="1">
    <location>
        <begin position="192"/>
        <end position="211"/>
    </location>
</feature>
<name>A0ABZ2KKR9_9BACT</name>
<feature type="transmembrane region" description="Helical" evidence="1">
    <location>
        <begin position="330"/>
        <end position="354"/>
    </location>
</feature>
<dbReference type="RefSeq" id="WP_394849779.1">
    <property type="nucleotide sequence ID" value="NZ_CP089982.1"/>
</dbReference>
<feature type="transmembrane region" description="Helical" evidence="1">
    <location>
        <begin position="305"/>
        <end position="324"/>
    </location>
</feature>
<dbReference type="Proteomes" id="UP001379533">
    <property type="component" value="Chromosome"/>
</dbReference>
<feature type="transmembrane region" description="Helical" evidence="1">
    <location>
        <begin position="128"/>
        <end position="146"/>
    </location>
</feature>
<dbReference type="InterPro" id="IPR052529">
    <property type="entry name" value="Bact_Transport_Assoc"/>
</dbReference>
<feature type="transmembrane region" description="Helical" evidence="1">
    <location>
        <begin position="223"/>
        <end position="243"/>
    </location>
</feature>
<evidence type="ECO:0000256" key="1">
    <source>
        <dbReference type="SAM" id="Phobius"/>
    </source>
</evidence>
<organism evidence="3 4">
    <name type="scientific">Pendulispora brunnea</name>
    <dbReference type="NCBI Taxonomy" id="2905690"/>
    <lineage>
        <taxon>Bacteria</taxon>
        <taxon>Pseudomonadati</taxon>
        <taxon>Myxococcota</taxon>
        <taxon>Myxococcia</taxon>
        <taxon>Myxococcales</taxon>
        <taxon>Sorangiineae</taxon>
        <taxon>Pendulisporaceae</taxon>
        <taxon>Pendulispora</taxon>
    </lineage>
</organism>
<proteinExistence type="predicted"/>
<evidence type="ECO:0000313" key="4">
    <source>
        <dbReference type="Proteomes" id="UP001379533"/>
    </source>
</evidence>
<keyword evidence="1" id="KW-0812">Transmembrane</keyword>
<feature type="transmembrane region" description="Helical" evidence="1">
    <location>
        <begin position="106"/>
        <end position="121"/>
    </location>
</feature>
<feature type="domain" description="DUF418" evidence="2">
    <location>
        <begin position="210"/>
        <end position="372"/>
    </location>
</feature>
<evidence type="ECO:0000259" key="2">
    <source>
        <dbReference type="Pfam" id="PF04235"/>
    </source>
</evidence>
<keyword evidence="1" id="KW-0472">Membrane</keyword>
<keyword evidence="1" id="KW-1133">Transmembrane helix</keyword>
<keyword evidence="4" id="KW-1185">Reference proteome</keyword>
<dbReference type="PANTHER" id="PTHR30590:SF2">
    <property type="entry name" value="INNER MEMBRANE PROTEIN"/>
    <property type="match status" value="1"/>
</dbReference>
<dbReference type="EMBL" id="CP089982">
    <property type="protein sequence ID" value="WXA99146.1"/>
    <property type="molecule type" value="Genomic_DNA"/>
</dbReference>